<dbReference type="InterPro" id="IPR016164">
    <property type="entry name" value="FAD-linked_Oxase-like_C"/>
</dbReference>
<keyword evidence="3" id="KW-0285">Flavoprotein</keyword>
<feature type="domain" description="4Fe-4S ferredoxin-type" evidence="12">
    <location>
        <begin position="536"/>
        <end position="567"/>
    </location>
</feature>
<evidence type="ECO:0000256" key="11">
    <source>
        <dbReference type="SAM" id="MobiDB-lite"/>
    </source>
</evidence>
<dbReference type="EMBL" id="UGHX01000001">
    <property type="protein sequence ID" value="STP11729.1"/>
    <property type="molecule type" value="Genomic_DNA"/>
</dbReference>
<dbReference type="InterPro" id="IPR006094">
    <property type="entry name" value="Oxid_FAD_bind_N"/>
</dbReference>
<evidence type="ECO:0000256" key="3">
    <source>
        <dbReference type="ARBA" id="ARBA00022630"/>
    </source>
</evidence>
<dbReference type="PANTHER" id="PTHR11748:SF111">
    <property type="entry name" value="D-LACTATE DEHYDROGENASE, MITOCHONDRIAL-RELATED"/>
    <property type="match status" value="1"/>
</dbReference>
<dbReference type="InterPro" id="IPR016169">
    <property type="entry name" value="FAD-bd_PCMH_sub2"/>
</dbReference>
<keyword evidence="5" id="KW-0274">FAD</keyword>
<keyword evidence="4" id="KW-0479">Metal-binding</keyword>
<dbReference type="PROSITE" id="PS00198">
    <property type="entry name" value="4FE4S_FER_1"/>
    <property type="match status" value="2"/>
</dbReference>
<evidence type="ECO:0000256" key="6">
    <source>
        <dbReference type="ARBA" id="ARBA00022946"/>
    </source>
</evidence>
<dbReference type="Proteomes" id="UP000255103">
    <property type="component" value="Unassembled WGS sequence"/>
</dbReference>
<accession>A0A377JUT1</accession>
<gene>
    <name evidence="14" type="ORF">NCTC12219_01628</name>
</gene>
<dbReference type="SUPFAM" id="SSF46548">
    <property type="entry name" value="alpha-helical ferredoxin"/>
    <property type="match status" value="1"/>
</dbReference>
<dbReference type="SUPFAM" id="SSF56176">
    <property type="entry name" value="FAD-binding/transporter-associated domain-like"/>
    <property type="match status" value="1"/>
</dbReference>
<dbReference type="InterPro" id="IPR036318">
    <property type="entry name" value="FAD-bd_PCMH-like_sf"/>
</dbReference>
<dbReference type="GO" id="GO:0051536">
    <property type="term" value="F:iron-sulfur cluster binding"/>
    <property type="evidence" value="ECO:0007669"/>
    <property type="project" value="UniProtKB-KW"/>
</dbReference>
<dbReference type="InterPro" id="IPR017896">
    <property type="entry name" value="4Fe4S_Fe-S-bd"/>
</dbReference>
<dbReference type="Gene3D" id="3.30.70.3270">
    <property type="match status" value="1"/>
</dbReference>
<sequence length="1131" mass="124096">MTTQYRDFEGFIAEAKEIFKDRIYTDYLRRFAYGIDASCYAYVPRVVVRAVNENEIITLFTLSQKYNTPLTFRAAGTSLSGQACSDSVLVLANAFWQDIEIIGNAESIKCSCGVIGIEANEALKPYGKKIGPDPATINNAMIGGIFSNNSSGMCCGVKQNSYNTIKSARFILFDGTILDTSENAKPNESIESFLQTHKDKADALLALRKEILQDTDLCELIKRKFAIKNTTGYSINALLDFSEIKDIINHLFIGAEGTLGFVSLVEYECVEDYAYKACALLFYENLALGAKAVEILAANESLVSAAEIMDYACLDSARGLDSAPSELGQIESGACAILVQLESSTQKELDSKIAFISKELESVPSLFGVHFSSDEKTMASWWKIRKALLPLAAGSRPSGSIVITEDICFPISTFAQGIDSITKLFEKFNFQGIIFGHALSGNVHFIITPNLNDEKESQAFGAFMEAMVDSVIALQGSTKAEHGTGRMIAPFVEKEWGAKAYAINRRIKEIFDPHALINPDIIISDNPQIHTQNLKQSSEVEDFINQCMECGFCEKVCPSRELTLTPRQRIAVRKEIARLEALLAESSAKQDSNTTQDSSERTETKESANAEVANTEQNGEYRAECGSIFELKSGLCEMSARSYLKGSAEAQDEAIADLRAKPQKSITTNAETTNAEKRGECGTKCGSIFELKSGLCEMSARSYLKGSAEARSEAIADFSQRDNAQKLKELKQGYQYFGIDTCATCSMCSLSCPLEIDSGKIASKLSPATKGTFSRFVAAQSAKHFSTTLSLAKGGLRIANFSSNMLGKNTLSNLSKKLKFLPYIPHSLPSANAYRLESKDSNAQSQVAIIYFSTCINRSFAPQSSLKDTRALQEVFESLCQKANVSVVYPQNLSNLCCGKAYKDYPQSAEFKHKEVYKALESSVKELQSKGVKQIHIVCDHSACSYELKNGLKELDSTLTILDMPEFIESTLLPRLHITPLDEDIALYAMCATKKGKWDKSLESIAKTCTNGEVIVHSKTQCCGFAGNKGFICSELNASALRELSEFYANKQKGDSRGDSACGLESQIENGKIDSNLESTKQSSTQNKAQKHKKLRLGFSSSSTCEIGLNDKTNIIWQNLLYLVDSVSVSK</sequence>
<organism evidence="14 15">
    <name type="scientific">Helicobacter cinaedi</name>
    <dbReference type="NCBI Taxonomy" id="213"/>
    <lineage>
        <taxon>Bacteria</taxon>
        <taxon>Pseudomonadati</taxon>
        <taxon>Campylobacterota</taxon>
        <taxon>Epsilonproteobacteria</taxon>
        <taxon>Campylobacterales</taxon>
        <taxon>Helicobacteraceae</taxon>
        <taxon>Helicobacter</taxon>
    </lineage>
</organism>
<dbReference type="InterPro" id="IPR004113">
    <property type="entry name" value="FAD-bd_oxidored_4_C"/>
</dbReference>
<name>A0A377JUT1_9HELI</name>
<evidence type="ECO:0000256" key="7">
    <source>
        <dbReference type="ARBA" id="ARBA00023002"/>
    </source>
</evidence>
<comment type="cofactor">
    <cofactor evidence="1">
        <name>FAD</name>
        <dbReference type="ChEBI" id="CHEBI:57692"/>
    </cofactor>
</comment>
<dbReference type="AlphaFoldDB" id="A0A377JUT1"/>
<dbReference type="SUPFAM" id="SSF55103">
    <property type="entry name" value="FAD-linked oxidases, C-terminal domain"/>
    <property type="match status" value="1"/>
</dbReference>
<dbReference type="Pfam" id="PF02913">
    <property type="entry name" value="FAD-oxidase_C"/>
    <property type="match status" value="1"/>
</dbReference>
<dbReference type="EC" id="1.1.2.4" evidence="10"/>
<dbReference type="PROSITE" id="PS51379">
    <property type="entry name" value="4FE4S_FER_2"/>
    <property type="match status" value="1"/>
</dbReference>
<evidence type="ECO:0000256" key="5">
    <source>
        <dbReference type="ARBA" id="ARBA00022827"/>
    </source>
</evidence>
<dbReference type="PROSITE" id="PS51387">
    <property type="entry name" value="FAD_PCMH"/>
    <property type="match status" value="1"/>
</dbReference>
<comment type="similarity">
    <text evidence="2">Belongs to the FAD-binding oxidoreductase/transferase type 4 family.</text>
</comment>
<feature type="region of interest" description="Disordered" evidence="11">
    <location>
        <begin position="586"/>
        <end position="616"/>
    </location>
</feature>
<dbReference type="GO" id="GO:0046872">
    <property type="term" value="F:metal ion binding"/>
    <property type="evidence" value="ECO:0007669"/>
    <property type="project" value="UniProtKB-KW"/>
</dbReference>
<keyword evidence="9" id="KW-0411">Iron-sulfur</keyword>
<dbReference type="GO" id="GO:1903457">
    <property type="term" value="P:lactate catabolic process"/>
    <property type="evidence" value="ECO:0007669"/>
    <property type="project" value="TreeGrafter"/>
</dbReference>
<evidence type="ECO:0000313" key="15">
    <source>
        <dbReference type="Proteomes" id="UP000255103"/>
    </source>
</evidence>
<keyword evidence="7" id="KW-0560">Oxidoreductase</keyword>
<evidence type="ECO:0000259" key="13">
    <source>
        <dbReference type="PROSITE" id="PS51387"/>
    </source>
</evidence>
<evidence type="ECO:0000256" key="9">
    <source>
        <dbReference type="ARBA" id="ARBA00023014"/>
    </source>
</evidence>
<dbReference type="InterPro" id="IPR017900">
    <property type="entry name" value="4Fe4S_Fe_S_CS"/>
</dbReference>
<feature type="domain" description="FAD-binding PCMH-type" evidence="13">
    <location>
        <begin position="40"/>
        <end position="272"/>
    </location>
</feature>
<evidence type="ECO:0000256" key="1">
    <source>
        <dbReference type="ARBA" id="ARBA00001974"/>
    </source>
</evidence>
<dbReference type="PANTHER" id="PTHR11748">
    <property type="entry name" value="D-LACTATE DEHYDROGENASE"/>
    <property type="match status" value="1"/>
</dbReference>
<dbReference type="RefSeq" id="WP_258864796.1">
    <property type="nucleotide sequence ID" value="NZ_UGHX01000001.1"/>
</dbReference>
<dbReference type="InterPro" id="IPR016166">
    <property type="entry name" value="FAD-bd_PCMH"/>
</dbReference>
<evidence type="ECO:0000259" key="12">
    <source>
        <dbReference type="PROSITE" id="PS51379"/>
    </source>
</evidence>
<evidence type="ECO:0000256" key="2">
    <source>
        <dbReference type="ARBA" id="ARBA00008000"/>
    </source>
</evidence>
<dbReference type="Gene3D" id="3.30.70.2740">
    <property type="match status" value="1"/>
</dbReference>
<evidence type="ECO:0000256" key="8">
    <source>
        <dbReference type="ARBA" id="ARBA00023004"/>
    </source>
</evidence>
<keyword evidence="6" id="KW-0809">Transit peptide</keyword>
<protein>
    <recommendedName>
        <fullName evidence="10">D-lactate dehydrogenase (cytochrome)</fullName>
        <ecNumber evidence="10">1.1.2.4</ecNumber>
    </recommendedName>
</protein>
<dbReference type="Gene3D" id="3.30.465.10">
    <property type="match status" value="1"/>
</dbReference>
<dbReference type="Pfam" id="PF01565">
    <property type="entry name" value="FAD_binding_4"/>
    <property type="match status" value="1"/>
</dbReference>
<evidence type="ECO:0000313" key="14">
    <source>
        <dbReference type="EMBL" id="STP11729.1"/>
    </source>
</evidence>
<reference evidence="14 15" key="1">
    <citation type="submission" date="2018-06" db="EMBL/GenBank/DDBJ databases">
        <authorList>
            <consortium name="Pathogen Informatics"/>
            <person name="Doyle S."/>
        </authorList>
    </citation>
    <scope>NUCLEOTIDE SEQUENCE [LARGE SCALE GENOMIC DNA]</scope>
    <source>
        <strain evidence="14 15">NCTC12219</strain>
    </source>
</reference>
<dbReference type="GO" id="GO:0004458">
    <property type="term" value="F:D-lactate dehydrogenase (cytochrome) activity"/>
    <property type="evidence" value="ECO:0007669"/>
    <property type="project" value="UniProtKB-EC"/>
</dbReference>
<evidence type="ECO:0000256" key="10">
    <source>
        <dbReference type="ARBA" id="ARBA00038897"/>
    </source>
</evidence>
<dbReference type="GO" id="GO:0071949">
    <property type="term" value="F:FAD binding"/>
    <property type="evidence" value="ECO:0007669"/>
    <property type="project" value="InterPro"/>
</dbReference>
<proteinExistence type="inferred from homology"/>
<feature type="compositionally biased region" description="Basic and acidic residues" evidence="11">
    <location>
        <begin position="598"/>
        <end position="608"/>
    </location>
</feature>
<keyword evidence="8" id="KW-0408">Iron</keyword>
<dbReference type="GO" id="GO:0008720">
    <property type="term" value="F:D-lactate dehydrogenase (NAD+) activity"/>
    <property type="evidence" value="ECO:0007669"/>
    <property type="project" value="TreeGrafter"/>
</dbReference>
<evidence type="ECO:0000256" key="4">
    <source>
        <dbReference type="ARBA" id="ARBA00022723"/>
    </source>
</evidence>